<proteinExistence type="predicted"/>
<dbReference type="AlphaFoldDB" id="A0AAV3W6Y0"/>
<keyword evidence="1" id="KW-0472">Membrane</keyword>
<comment type="caution">
    <text evidence="3">The sequence shown here is derived from an EMBL/GenBank/DDBJ whole genome shotgun (WGS) entry which is preliminary data.</text>
</comment>
<feature type="transmembrane region" description="Helical" evidence="1">
    <location>
        <begin position="54"/>
        <end position="72"/>
    </location>
</feature>
<protein>
    <recommendedName>
        <fullName evidence="2">Glycine zipper-like domain-containing protein</fullName>
    </recommendedName>
</protein>
<dbReference type="EMBL" id="BJLA01000031">
    <property type="protein sequence ID" value="GEA34033.1"/>
    <property type="molecule type" value="Genomic_DNA"/>
</dbReference>
<dbReference type="RefSeq" id="WP_039768966.1">
    <property type="nucleotide sequence ID" value="NZ_BJLA01000031.1"/>
</dbReference>
<name>A0AAV3W6Y0_9CLOT</name>
<gene>
    <name evidence="3" type="ORF">CDIOL_49560</name>
</gene>
<evidence type="ECO:0000256" key="1">
    <source>
        <dbReference type="SAM" id="Phobius"/>
    </source>
</evidence>
<dbReference type="Pfam" id="PF26273">
    <property type="entry name" value="Gly_zipper"/>
    <property type="match status" value="1"/>
</dbReference>
<evidence type="ECO:0000313" key="4">
    <source>
        <dbReference type="Proteomes" id="UP000325212"/>
    </source>
</evidence>
<organism evidence="3 4">
    <name type="scientific">Clostridium diolis</name>
    <dbReference type="NCBI Taxonomy" id="223919"/>
    <lineage>
        <taxon>Bacteria</taxon>
        <taxon>Bacillati</taxon>
        <taxon>Bacillota</taxon>
        <taxon>Clostridia</taxon>
        <taxon>Eubacteriales</taxon>
        <taxon>Clostridiaceae</taxon>
        <taxon>Clostridium</taxon>
    </lineage>
</organism>
<feature type="transmembrane region" description="Helical" evidence="1">
    <location>
        <begin position="6"/>
        <end position="25"/>
    </location>
</feature>
<dbReference type="InterPro" id="IPR058598">
    <property type="entry name" value="Gly_zipper-like_dom"/>
</dbReference>
<keyword evidence="1" id="KW-1133">Transmembrane helix</keyword>
<evidence type="ECO:0000313" key="3">
    <source>
        <dbReference type="EMBL" id="GEA34033.1"/>
    </source>
</evidence>
<feature type="transmembrane region" description="Helical" evidence="1">
    <location>
        <begin position="78"/>
        <end position="95"/>
    </location>
</feature>
<dbReference type="Proteomes" id="UP000325212">
    <property type="component" value="Unassembled WGS sequence"/>
</dbReference>
<keyword evidence="1" id="KW-0812">Transmembrane</keyword>
<keyword evidence="4" id="KW-1185">Reference proteome</keyword>
<reference evidence="3 4" key="1">
    <citation type="submission" date="2019-06" db="EMBL/GenBank/DDBJ databases">
        <title>Draft genome sequence of Clostridium diolis DSM 15410.</title>
        <authorList>
            <person name="Kobayashi H."/>
            <person name="Tanizawa Y."/>
            <person name="Tohno M."/>
        </authorList>
    </citation>
    <scope>NUCLEOTIDE SEQUENCE [LARGE SCALE GENOMIC DNA]</scope>
    <source>
        <strain evidence="3 4">DSM 15410</strain>
    </source>
</reference>
<evidence type="ECO:0000259" key="2">
    <source>
        <dbReference type="Pfam" id="PF26273"/>
    </source>
</evidence>
<sequence length="98" mass="10521">MLDFLLAALPWVVMGIAIAFAVVSFSRKKDKLNIGGQKGLDKENSKSTVDEDDYMSVGMCLGICFGSVFSLLGLVSLSYGISFGMLIGMVAGIYIKKK</sequence>
<accession>A0AAV3W6Y0</accession>
<feature type="domain" description="Glycine zipper-like" evidence="2">
    <location>
        <begin position="54"/>
        <end position="98"/>
    </location>
</feature>